<keyword evidence="5" id="KW-0874">Quinone</keyword>
<reference evidence="8 9" key="1">
    <citation type="submission" date="2020-07" db="EMBL/GenBank/DDBJ databases">
        <title>Thermogemmata thermophila gen. nov., sp. nov., a novel moderate thermophilic planctomycete from a Kamchatka hot spring.</title>
        <authorList>
            <person name="Elcheninov A.G."/>
            <person name="Podosokorskaya O.A."/>
            <person name="Kovaleva O.L."/>
            <person name="Novikov A."/>
            <person name="Bonch-Osmolovskaya E.A."/>
            <person name="Toshchakov S.V."/>
            <person name="Kublanov I.V."/>
        </authorList>
    </citation>
    <scope>NUCLEOTIDE SEQUENCE [LARGE SCALE GENOMIC DNA]</scope>
    <source>
        <strain evidence="8 9">2918</strain>
    </source>
</reference>
<keyword evidence="3 5" id="KW-1133">Transmembrane helix</keyword>
<feature type="transmembrane region" description="Helical" evidence="5">
    <location>
        <begin position="16"/>
        <end position="37"/>
    </location>
</feature>
<dbReference type="EMBL" id="JACEFB010000006">
    <property type="protein sequence ID" value="MBA2226458.1"/>
    <property type="molecule type" value="Genomic_DNA"/>
</dbReference>
<keyword evidence="2 5" id="KW-0812">Transmembrane</keyword>
<evidence type="ECO:0000256" key="3">
    <source>
        <dbReference type="ARBA" id="ARBA00022989"/>
    </source>
</evidence>
<organism evidence="8 9">
    <name type="scientific">Thermogemmata fonticola</name>
    <dbReference type="NCBI Taxonomy" id="2755323"/>
    <lineage>
        <taxon>Bacteria</taxon>
        <taxon>Pseudomonadati</taxon>
        <taxon>Planctomycetota</taxon>
        <taxon>Planctomycetia</taxon>
        <taxon>Gemmatales</taxon>
        <taxon>Gemmataceae</taxon>
        <taxon>Thermogemmata</taxon>
    </lineage>
</organism>
<keyword evidence="5" id="KW-1278">Translocase</keyword>
<feature type="transmembrane region" description="Helical" evidence="5">
    <location>
        <begin position="356"/>
        <end position="377"/>
    </location>
</feature>
<dbReference type="GO" id="GO:0048038">
    <property type="term" value="F:quinone binding"/>
    <property type="evidence" value="ECO:0007669"/>
    <property type="project" value="UniProtKB-KW"/>
</dbReference>
<keyword evidence="5" id="KW-1003">Cell membrane</keyword>
<dbReference type="InterPro" id="IPR010096">
    <property type="entry name" value="NADH-Q_OxRdtase_suN/2"/>
</dbReference>
<keyword evidence="5" id="KW-0520">NAD</keyword>
<feature type="transmembrane region" description="Helical" evidence="5">
    <location>
        <begin position="85"/>
        <end position="103"/>
    </location>
</feature>
<dbReference type="GO" id="GO:0042773">
    <property type="term" value="P:ATP synthesis coupled electron transport"/>
    <property type="evidence" value="ECO:0007669"/>
    <property type="project" value="InterPro"/>
</dbReference>
<feature type="transmembrane region" description="Helical" evidence="5">
    <location>
        <begin position="133"/>
        <end position="153"/>
    </location>
</feature>
<keyword evidence="9" id="KW-1185">Reference proteome</keyword>
<dbReference type="Proteomes" id="UP000542342">
    <property type="component" value="Unassembled WGS sequence"/>
</dbReference>
<comment type="caution">
    <text evidence="8">The sequence shown here is derived from an EMBL/GenBank/DDBJ whole genome shotgun (WGS) entry which is preliminary data.</text>
</comment>
<comment type="subunit">
    <text evidence="5">NDH-1 is composed of 14 different subunits. Subunits NuoA, H, J, K, L, M, N constitute the membrane sector of the complex.</text>
</comment>
<dbReference type="AlphaFoldDB" id="A0A7V9ABV2"/>
<comment type="similarity">
    <text evidence="5">Belongs to the complex I subunit 2 family.</text>
</comment>
<feature type="transmembrane region" description="Helical" evidence="5">
    <location>
        <begin position="483"/>
        <end position="503"/>
    </location>
</feature>
<feature type="transmembrane region" description="Helical" evidence="5">
    <location>
        <begin position="209"/>
        <end position="236"/>
    </location>
</feature>
<name>A0A7V9ABV2_9BACT</name>
<dbReference type="EC" id="7.1.1.-" evidence="5"/>
<protein>
    <recommendedName>
        <fullName evidence="5">NADH-quinone oxidoreductase subunit N</fullName>
        <ecNumber evidence="5">7.1.1.-</ecNumber>
    </recommendedName>
    <alternativeName>
        <fullName evidence="5">NADH dehydrogenase I subunit N</fullName>
    </alternativeName>
    <alternativeName>
        <fullName evidence="5">NDH-1 subunit N</fullName>
    </alternativeName>
</protein>
<evidence type="ECO:0000259" key="7">
    <source>
        <dbReference type="Pfam" id="PF00361"/>
    </source>
</evidence>
<comment type="subcellular location">
    <subcellularLocation>
        <location evidence="5">Cell membrane</location>
        <topology evidence="5">Multi-pass membrane protein</topology>
    </subcellularLocation>
    <subcellularLocation>
        <location evidence="1">Endomembrane system</location>
        <topology evidence="1">Multi-pass membrane protein</topology>
    </subcellularLocation>
    <subcellularLocation>
        <location evidence="6">Membrane</location>
        <topology evidence="6">Multi-pass membrane protein</topology>
    </subcellularLocation>
</comment>
<feature type="domain" description="NADH:quinone oxidoreductase/Mrp antiporter transmembrane" evidence="7">
    <location>
        <begin position="130"/>
        <end position="433"/>
    </location>
</feature>
<evidence type="ECO:0000256" key="1">
    <source>
        <dbReference type="ARBA" id="ARBA00004127"/>
    </source>
</evidence>
<keyword evidence="4 5" id="KW-0472">Membrane</keyword>
<evidence type="ECO:0000256" key="6">
    <source>
        <dbReference type="RuleBase" id="RU000320"/>
    </source>
</evidence>
<dbReference type="GO" id="GO:0012505">
    <property type="term" value="C:endomembrane system"/>
    <property type="evidence" value="ECO:0007669"/>
    <property type="project" value="UniProtKB-SubCell"/>
</dbReference>
<dbReference type="InterPro" id="IPR001750">
    <property type="entry name" value="ND/Mrp_TM"/>
</dbReference>
<comment type="catalytic activity">
    <reaction evidence="5">
        <text>a quinone + NADH + 5 H(+)(in) = a quinol + NAD(+) + 4 H(+)(out)</text>
        <dbReference type="Rhea" id="RHEA:57888"/>
        <dbReference type="ChEBI" id="CHEBI:15378"/>
        <dbReference type="ChEBI" id="CHEBI:24646"/>
        <dbReference type="ChEBI" id="CHEBI:57540"/>
        <dbReference type="ChEBI" id="CHEBI:57945"/>
        <dbReference type="ChEBI" id="CHEBI:132124"/>
    </reaction>
</comment>
<evidence type="ECO:0000256" key="2">
    <source>
        <dbReference type="ARBA" id="ARBA00022692"/>
    </source>
</evidence>
<keyword evidence="5" id="KW-0830">Ubiquinone</keyword>
<evidence type="ECO:0000256" key="5">
    <source>
        <dbReference type="HAMAP-Rule" id="MF_00445"/>
    </source>
</evidence>
<evidence type="ECO:0000313" key="9">
    <source>
        <dbReference type="Proteomes" id="UP000542342"/>
    </source>
</evidence>
<accession>A0A7V9ABV2</accession>
<dbReference type="GO" id="GO:0050136">
    <property type="term" value="F:NADH dehydrogenase (quinone) (non-electrogenic) activity"/>
    <property type="evidence" value="ECO:0007669"/>
    <property type="project" value="UniProtKB-UniRule"/>
</dbReference>
<sequence>MNGLSDGQWVNTLRSVFIHVVPETLLVATACLQFLVGCAYNRRWLWGFVTALGLLTSMLVASLHQPAATTAAEAAPVYADALASLSRWIALLAGLVLIGLSWPEVPSQRAAEYYGCLLTLLAGVSLVGRANDLLTLFLALELVSIPTYVLLYLPRRTGTAQEAAIKYFLLSVAASAVLLFGFSYLYGAVGSLRLPVIVTALAQLHTDAVMPLALLGAVLVLAGLSFRLTVVPFHFYAPDVYQAGPTGVVALVAVLPKIVGFIALGRIFGWFTLDPWHLPFPSLTQLPLIVWILAVITMTMGNCVALRQDNFRRMLAYSSIAHSGYMLIAVVIASGWPDAAGSVLPVTPLVGGMEALLFYLVTYAIMTFGAFAVLAYLDTPDRPVSNMDDLAGMGRSHPVMGLALAIVLLGLIGMPFTTGFVGKFLLFVGALTAPATTTEQGRLYQILALIAAINAAVAAVYYLRVIGILYLREPLRPLPRTWAVLPALTAIVLATATLVFGVYPQPLLRVMQAAAPPPTLPLQMTP</sequence>
<comment type="function">
    <text evidence="5">NDH-1 shuttles electrons from NADH, via FMN and iron-sulfur (Fe-S) centers, to quinones in the respiratory chain. The immediate electron acceptor for the enzyme in this species is believed to be ubiquinone. Couples the redox reaction to proton translocation (for every two electrons transferred, four hydrogen ions are translocated across the cytoplasmic membrane), and thus conserves the redox energy in a proton gradient.</text>
</comment>
<gene>
    <name evidence="5" type="primary">nuoN</name>
    <name evidence="8" type="ORF">H0921_09830</name>
</gene>
<dbReference type="GO" id="GO:0005886">
    <property type="term" value="C:plasma membrane"/>
    <property type="evidence" value="ECO:0007669"/>
    <property type="project" value="UniProtKB-SubCell"/>
</dbReference>
<keyword evidence="5" id="KW-0813">Transport</keyword>
<feature type="transmembrane region" description="Helical" evidence="5">
    <location>
        <begin position="288"/>
        <end position="307"/>
    </location>
</feature>
<feature type="transmembrane region" description="Helical" evidence="5">
    <location>
        <begin position="248"/>
        <end position="268"/>
    </location>
</feature>
<evidence type="ECO:0000313" key="8">
    <source>
        <dbReference type="EMBL" id="MBA2226458.1"/>
    </source>
</evidence>
<proteinExistence type="inferred from homology"/>
<dbReference type="GO" id="GO:0008137">
    <property type="term" value="F:NADH dehydrogenase (ubiquinone) activity"/>
    <property type="evidence" value="ECO:0007669"/>
    <property type="project" value="InterPro"/>
</dbReference>
<dbReference type="RefSeq" id="WP_194537901.1">
    <property type="nucleotide sequence ID" value="NZ_JACEFB010000006.1"/>
</dbReference>
<feature type="transmembrane region" description="Helical" evidence="5">
    <location>
        <begin position="110"/>
        <end position="127"/>
    </location>
</feature>
<feature type="transmembrane region" description="Helical" evidence="5">
    <location>
        <begin position="165"/>
        <end position="189"/>
    </location>
</feature>
<feature type="transmembrane region" description="Helical" evidence="5">
    <location>
        <begin position="398"/>
        <end position="426"/>
    </location>
</feature>
<feature type="transmembrane region" description="Helical" evidence="5">
    <location>
        <begin position="44"/>
        <end position="65"/>
    </location>
</feature>
<feature type="transmembrane region" description="Helical" evidence="5">
    <location>
        <begin position="446"/>
        <end position="471"/>
    </location>
</feature>
<dbReference type="Pfam" id="PF00361">
    <property type="entry name" value="Proton_antipo_M"/>
    <property type="match status" value="1"/>
</dbReference>
<feature type="transmembrane region" description="Helical" evidence="5">
    <location>
        <begin position="314"/>
        <end position="336"/>
    </location>
</feature>
<dbReference type="HAMAP" id="MF_00445">
    <property type="entry name" value="NDH1_NuoN_1"/>
    <property type="match status" value="1"/>
</dbReference>
<dbReference type="PANTHER" id="PTHR22773">
    <property type="entry name" value="NADH DEHYDROGENASE"/>
    <property type="match status" value="1"/>
</dbReference>
<evidence type="ECO:0000256" key="4">
    <source>
        <dbReference type="ARBA" id="ARBA00023136"/>
    </source>
</evidence>